<dbReference type="SUPFAM" id="SSF52499">
    <property type="entry name" value="Isochorismatase-like hydrolases"/>
    <property type="match status" value="1"/>
</dbReference>
<dbReference type="InterPro" id="IPR036380">
    <property type="entry name" value="Isochorismatase-like_sf"/>
</dbReference>
<evidence type="ECO:0000313" key="1">
    <source>
        <dbReference type="EMBL" id="BAM75681.1"/>
    </source>
</evidence>
<sequence>MQKALILVYFQNDYFEGGTMTLNGITKALKNANLLIKKAIGKFILYNTFLQEKGQHFLCQIQKEYESWLLIGK</sequence>
<organism evidence="1">
    <name type="scientific">uncultured microorganism</name>
    <dbReference type="NCBI Taxonomy" id="358574"/>
    <lineage>
        <taxon>unclassified sequences</taxon>
        <taxon>environmental samples</taxon>
    </lineage>
</organism>
<accession>L8B1A4</accession>
<name>L8B1A4_9ZZZZ</name>
<proteinExistence type="predicted"/>
<protein>
    <submittedName>
        <fullName evidence="1">Uncharacterized protein</fullName>
    </submittedName>
</protein>
<dbReference type="EMBL" id="AB372147">
    <property type="protein sequence ID" value="BAM75681.1"/>
    <property type="molecule type" value="Genomic_DNA"/>
</dbReference>
<dbReference type="AlphaFoldDB" id="L8B1A4"/>
<reference evidence="1" key="1">
    <citation type="submission" date="2007-12" db="EMBL/GenBank/DDBJ databases">
        <title>Phylogenetic prediction and protein expressional analysis in the genetic information detected from deep-sea hydrothermal vent in Suiyo seamount.</title>
        <authorList>
            <person name="Sasaki M."/>
            <person name="Tsujimura M."/>
            <person name="Zhang Z."/>
            <person name="Akutsu J."/>
            <person name="Tajima H."/>
            <person name="Kawarabayasi Y."/>
        </authorList>
    </citation>
    <scope>NUCLEOTIDE SEQUENCE</scope>
</reference>